<gene>
    <name evidence="2" type="ORF">CVV64_02025</name>
</gene>
<accession>A0A2N1PV82</accession>
<evidence type="ECO:0000313" key="2">
    <source>
        <dbReference type="EMBL" id="PKK92212.1"/>
    </source>
</evidence>
<organism evidence="2 3">
    <name type="scientific">Candidatus Wallbacteria bacterium HGW-Wallbacteria-1</name>
    <dbReference type="NCBI Taxonomy" id="2013854"/>
    <lineage>
        <taxon>Bacteria</taxon>
        <taxon>Candidatus Walliibacteriota</taxon>
    </lineage>
</organism>
<name>A0A2N1PV82_9BACT</name>
<feature type="region of interest" description="Disordered" evidence="1">
    <location>
        <begin position="269"/>
        <end position="288"/>
    </location>
</feature>
<proteinExistence type="predicted"/>
<reference evidence="2 3" key="1">
    <citation type="journal article" date="2017" name="ISME J.">
        <title>Potential for microbial H2 and metal transformations associated with novel bacteria and archaea in deep terrestrial subsurface sediments.</title>
        <authorList>
            <person name="Hernsdorf A.W."/>
            <person name="Amano Y."/>
            <person name="Miyakawa K."/>
            <person name="Ise K."/>
            <person name="Suzuki Y."/>
            <person name="Anantharaman K."/>
            <person name="Probst A."/>
            <person name="Burstein D."/>
            <person name="Thomas B.C."/>
            <person name="Banfield J.F."/>
        </authorList>
    </citation>
    <scope>NUCLEOTIDE SEQUENCE [LARGE SCALE GENOMIC DNA]</scope>
    <source>
        <strain evidence="2">HGW-Wallbacteria-1</strain>
    </source>
</reference>
<protein>
    <submittedName>
        <fullName evidence="2">Uncharacterized protein</fullName>
    </submittedName>
</protein>
<dbReference type="Proteomes" id="UP000233256">
    <property type="component" value="Unassembled WGS sequence"/>
</dbReference>
<evidence type="ECO:0000313" key="3">
    <source>
        <dbReference type="Proteomes" id="UP000233256"/>
    </source>
</evidence>
<sequence length="2064" mass="223616">MMKGFHFFAGVMTVLVALFLLFSGSVIAQPQYNFAKSFMLIVNKGLPPTDPNQRKIVDVSKPDVTLIVPSRLDAHGLSVDAEENLYVTYKTDLSMPDAIVVGENSSYSSGILGLPTVDLTNSGGSFSVGGKPLAIVGSSINTVIEYAGQDFNVIYEAKVGTIGLPSGQTLDVSTPAAFDWGKGAISCATGSAPMQNLMLINLAQKACFALVDCDPMASWHAWDGDTHSYGTHTGHIGEWASFMPGDDPAAPTGPKTSICYPHTYQSASNADDSGMDGGSTAGDSAGGLTEPYGQNVGAPDWTQPTAIPNGAWWHAKHSTTAGNGNYAEVRRRQYWPIFMDVLLEKYLRGDPPQQGDPPNYAITTLPAANAEDGQSIKFDQKGFNACEWKYPQCADSCYSQGGGNPSVTPTFTRNPYQIIVGPSGRVYKYAAYRPQGVSLIQYLEPDAQDWTDLDLTSLPGWVVDVDCEGNFEEKVNSIGCATKALDEDWLYLSSSPSFAVGDQFDGQGGICYIMKEENGVKSIIKKKYQGQNSLPVEPVDLGPGIDVNFVDAIAADGMGQLYFTTKNPTGNGNTWTISDPATFDQKTIDAFDPNINPGKFTASNVQMKRQASIDLHHVDLRTGTPQKDQAVGSGDIGSSGQVVCSRVLDPVNDPNVVNSQNIVDIIPDNAGGNFDMSSIHVALATVVGATPPINGRNGIDIVGPAPTGNVTHSTSQGIDVLTVEDLEDNGSNNLAWIAENWETNYNFSDPAAQAKIWGSPVDIQNTAIDTAAAIYSQGPWSTAQHKNAYHYNWYNNDDRAYGDANFSGDINGNGFAGGWSSNIVGDGANTGLPPGTNTTNGPWAASSPCPVHDTRAWRWAVYMTHTVEKTDSGQGQQPTYAMKKLEPPLLIYGYDLMGYMTNTPEDQSKVSADGWISARNKGYELRLGENKYTGASASEIAGPFKYRGSGIYEVMCQAKASVYNYKAAKIGPEFMKDPNYYVPVLTDYQTTPGYPEFDTAGGILVNNYGNVDNQSNLSPYMAVFAAAPDAAHGDIQKYPPNAVSEQKWIVAKRRVFIGEKTPDVGAWANLSLLVRSPHSTAGTAFVSGPFNNNPDDDYDDLKFFQVDEDEVVEFQAVAAVKYTLDLNEWAMQANGKSVWDIISYARTDGSAPDYTTPPATRDTEVDGHMDIAENLRSGPKIKYDDAVAKVHDLFSGVVPGTVTFEWQYFNEDQTRTISTTSRSSSLWDLLQSQSQNPPPPPAKEIVDPVEILVRQTWTGADTKINQSHCTQLADPGDGSLAFEFDVETESGNLVTIQNQQKRLANVLGGATGDLSWTGTAGQATGWQKFVPDGSAVALFYFDKRIDASVPGLVPAQPTGQDPVVSSPADYYSLRHFWIYNTPSIGKPVRSRGAALIPFQGSGGGGTSYGNRLHSYRVRVTMRGTVREYLPESPAVLQKVIDDINVDPLANPPQGSQQLTELAQAFDFADHVDQLLVERFINVVVHDRTAPVVTMDIPNKDTGATTGDWFSNPITVTVIDNNPYMSPSLTGGATDDFGVLWNTTNTYEDLESGNLTNKKGTGRFDLRMAYHMAASGNVSEEPAVDGDYKWADIPMVEPPASGGTPATTDSWCDIRGFLAGADPACRPVLVNPASALDSYSKVIYQFPANRWQMNADGFGPGRTEGEIRVYVSGVDGCGNGSMVMLNPGQADLPEPAIPHPSANTKTYRGTNQDGDGNLTADCGPTQSIGVEALPCRDDMAGKSLASENIHLRDNDPPEFSLELEYFSKSEGSFCHSMADGPNPAPDDQSKPWIGDENRLPPWRMTTAPEFITQPLRAAYPKGLVDVTDPEGKILKADLGNNGTGDLYLDFRYNEDNKIRNFVRDGYYRPDLIADGDPSGDDPDCDNLPSAEDPDNDAWEINSITSSGEPYFIETLLPDVGPDTAPPSSTRSFLPIPEDTRCKFRFRAQDNVDWVYRLDDFTGGTIFRSKTRFASDYSGNPLEGLVVFGPDKTLPDANPELASNTGEPGIREFGFHYHHREPTPGSVPNTQWIISLQDRAGNKRVLVLPIRIIDTRVNVISIEGRR</sequence>
<dbReference type="EMBL" id="PGXC01000001">
    <property type="protein sequence ID" value="PKK92212.1"/>
    <property type="molecule type" value="Genomic_DNA"/>
</dbReference>
<comment type="caution">
    <text evidence="2">The sequence shown here is derived from an EMBL/GenBank/DDBJ whole genome shotgun (WGS) entry which is preliminary data.</text>
</comment>
<evidence type="ECO:0000256" key="1">
    <source>
        <dbReference type="SAM" id="MobiDB-lite"/>
    </source>
</evidence>